<dbReference type="Proteomes" id="UP001320119">
    <property type="component" value="Chromosome"/>
</dbReference>
<feature type="chain" id="PRO_5042859880" description="Lipoprotein" evidence="1">
    <location>
        <begin position="20"/>
        <end position="176"/>
    </location>
</feature>
<accession>A0AAN1WHQ3</accession>
<keyword evidence="1" id="KW-0732">Signal</keyword>
<organism evidence="2 3">
    <name type="scientific">Marinagarivorans cellulosilyticus</name>
    <dbReference type="NCBI Taxonomy" id="2721545"/>
    <lineage>
        <taxon>Bacteria</taxon>
        <taxon>Pseudomonadati</taxon>
        <taxon>Pseudomonadota</taxon>
        <taxon>Gammaproteobacteria</taxon>
        <taxon>Cellvibrionales</taxon>
        <taxon>Cellvibrionaceae</taxon>
        <taxon>Marinagarivorans</taxon>
    </lineage>
</organism>
<evidence type="ECO:0000313" key="3">
    <source>
        <dbReference type="Proteomes" id="UP001320119"/>
    </source>
</evidence>
<sequence length="176" mass="18895">MKFKLILAAISVMALPSCSKTYDYSGSFEATKGEGCEVLDGDNEIITIFPSADGASSYTARLNSKMSGGGVFPLESKPSNVSEDGSITFMFFKEGKSGLFSGQPGVDMKIKIKPKDSDHLYLESWPVAFSSPSNSSFNGSFDFVKDSELSMMGTTAPNELSRYAGKSGLCLKKIEI</sequence>
<name>A0AAN1WHQ3_9GAMM</name>
<reference evidence="2 3" key="1">
    <citation type="journal article" date="2022" name="IScience">
        <title>An ultrasensitive nanofiber-based assay for enzymatic hydrolysis and deep-sea microbial degradation of cellulose.</title>
        <authorList>
            <person name="Tsudome M."/>
            <person name="Tachioka M."/>
            <person name="Miyazaki M."/>
            <person name="Uchimura K."/>
            <person name="Tsuda M."/>
            <person name="Takaki Y."/>
            <person name="Deguchi S."/>
        </authorList>
    </citation>
    <scope>NUCLEOTIDE SEQUENCE [LARGE SCALE GENOMIC DNA]</scope>
    <source>
        <strain evidence="2 3">GE09</strain>
    </source>
</reference>
<evidence type="ECO:0000313" key="2">
    <source>
        <dbReference type="EMBL" id="BCD97745.1"/>
    </source>
</evidence>
<keyword evidence="3" id="KW-1185">Reference proteome</keyword>
<proteinExistence type="predicted"/>
<dbReference type="EMBL" id="AP023086">
    <property type="protein sequence ID" value="BCD97745.1"/>
    <property type="molecule type" value="Genomic_DNA"/>
</dbReference>
<dbReference type="AlphaFoldDB" id="A0AAN1WHQ3"/>
<evidence type="ECO:0000256" key="1">
    <source>
        <dbReference type="SAM" id="SignalP"/>
    </source>
</evidence>
<dbReference type="KEGG" id="marq:MARGE09_P1946"/>
<feature type="signal peptide" evidence="1">
    <location>
        <begin position="1"/>
        <end position="19"/>
    </location>
</feature>
<dbReference type="RefSeq" id="WP_236987221.1">
    <property type="nucleotide sequence ID" value="NZ_AP023086.1"/>
</dbReference>
<gene>
    <name evidence="2" type="ORF">MARGE09_P1946</name>
</gene>
<protein>
    <recommendedName>
        <fullName evidence="4">Lipoprotein</fullName>
    </recommendedName>
</protein>
<evidence type="ECO:0008006" key="4">
    <source>
        <dbReference type="Google" id="ProtNLM"/>
    </source>
</evidence>